<proteinExistence type="predicted"/>
<accession>A0A147ITK9</accession>
<protein>
    <submittedName>
        <fullName evidence="1">Uncharacterized protein</fullName>
    </submittedName>
</protein>
<gene>
    <name evidence="1" type="ORF">NS355_08160</name>
</gene>
<dbReference type="EMBL" id="LDTF01000036">
    <property type="protein sequence ID" value="KTT98886.1"/>
    <property type="molecule type" value="Genomic_DNA"/>
</dbReference>
<name>A0A147ITK9_9SPHN</name>
<reference evidence="1 2" key="1">
    <citation type="journal article" date="2016" name="Front. Microbiol.">
        <title>Genomic Resource of Rice Seed Associated Bacteria.</title>
        <authorList>
            <person name="Midha S."/>
            <person name="Bansal K."/>
            <person name="Sharma S."/>
            <person name="Kumar N."/>
            <person name="Patil P.P."/>
            <person name="Chaudhry V."/>
            <person name="Patil P.B."/>
        </authorList>
    </citation>
    <scope>NUCLEOTIDE SEQUENCE [LARGE SCALE GENOMIC DNA]</scope>
    <source>
        <strain evidence="1 2">NS355</strain>
    </source>
</reference>
<dbReference type="Proteomes" id="UP000073923">
    <property type="component" value="Unassembled WGS sequence"/>
</dbReference>
<dbReference type="AlphaFoldDB" id="A0A147ITK9"/>
<evidence type="ECO:0000313" key="2">
    <source>
        <dbReference type="Proteomes" id="UP000073923"/>
    </source>
</evidence>
<dbReference type="PATRIC" id="fig|172044.3.peg.1424"/>
<comment type="caution">
    <text evidence="1">The sequence shown here is derived from an EMBL/GenBank/DDBJ whole genome shotgun (WGS) entry which is preliminary data.</text>
</comment>
<evidence type="ECO:0000313" key="1">
    <source>
        <dbReference type="EMBL" id="KTT98886.1"/>
    </source>
</evidence>
<organism evidence="1 2">
    <name type="scientific">Sphingomonas yabuuchiae</name>
    <dbReference type="NCBI Taxonomy" id="172044"/>
    <lineage>
        <taxon>Bacteria</taxon>
        <taxon>Pseudomonadati</taxon>
        <taxon>Pseudomonadota</taxon>
        <taxon>Alphaproteobacteria</taxon>
        <taxon>Sphingomonadales</taxon>
        <taxon>Sphingomonadaceae</taxon>
        <taxon>Sphingomonas</taxon>
    </lineage>
</organism>
<sequence>MKNMTTRPIPGPFPFIVEQRCDLDRRVRLDQFLDSIAPIDGTDGSAMARACGLHQDTPINASQRQALLDVVRRNVARFPLNSICIVWSPSECTYVSTNGPDVPGDKVPDYDVDDPRDWDDHPFHLVDCRVIPLDDEEGSVSHISLRLIGSDYVEISTASPCHVASLEDEGPFRSPHPYDRFCDADGTFHVPARFRGVEITGYNETFPTLYGPVQPDGSDVRVVPRWPSHVWQACREISGDTLTERQLKAAWAAVAPTSDDTNQVGILLAA</sequence>